<gene>
    <name evidence="8" type="ORF">C0099_15375</name>
</gene>
<evidence type="ECO:0000313" key="8">
    <source>
        <dbReference type="EMBL" id="AUN96197.1"/>
    </source>
</evidence>
<keyword evidence="5 6" id="KW-0472">Membrane</keyword>
<feature type="transmembrane region" description="Helical" evidence="6">
    <location>
        <begin position="378"/>
        <end position="400"/>
    </location>
</feature>
<dbReference type="GO" id="GO:0012505">
    <property type="term" value="C:endomembrane system"/>
    <property type="evidence" value="ECO:0007669"/>
    <property type="project" value="UniProtKB-SubCell"/>
</dbReference>
<accession>A0A2I6SAC2</accession>
<feature type="transmembrane region" description="Helical" evidence="6">
    <location>
        <begin position="87"/>
        <end position="106"/>
    </location>
</feature>
<evidence type="ECO:0000313" key="9">
    <source>
        <dbReference type="Proteomes" id="UP000242205"/>
    </source>
</evidence>
<protein>
    <submittedName>
        <fullName evidence="8">MFS transporter</fullName>
    </submittedName>
</protein>
<dbReference type="OrthoDB" id="9768783at2"/>
<keyword evidence="2" id="KW-0813">Transport</keyword>
<keyword evidence="3 6" id="KW-0812">Transmembrane</keyword>
<feature type="transmembrane region" description="Helical" evidence="6">
    <location>
        <begin position="183"/>
        <end position="203"/>
    </location>
</feature>
<dbReference type="Proteomes" id="UP000242205">
    <property type="component" value="Chromosome"/>
</dbReference>
<comment type="subcellular location">
    <subcellularLocation>
        <location evidence="1">Endomembrane system</location>
        <topology evidence="1">Multi-pass membrane protein</topology>
    </subcellularLocation>
</comment>
<dbReference type="Gene3D" id="1.20.1250.20">
    <property type="entry name" value="MFS general substrate transporter like domains"/>
    <property type="match status" value="2"/>
</dbReference>
<feature type="domain" description="Major facilitator superfamily (MFS) profile" evidence="7">
    <location>
        <begin position="238"/>
        <end position="443"/>
    </location>
</feature>
<dbReference type="KEGG" id="atw:C0099_15375"/>
<evidence type="ECO:0000256" key="1">
    <source>
        <dbReference type="ARBA" id="ARBA00004127"/>
    </source>
</evidence>
<proteinExistence type="predicted"/>
<evidence type="ECO:0000256" key="4">
    <source>
        <dbReference type="ARBA" id="ARBA00022989"/>
    </source>
</evidence>
<dbReference type="GO" id="GO:0022857">
    <property type="term" value="F:transmembrane transporter activity"/>
    <property type="evidence" value="ECO:0007669"/>
    <property type="project" value="InterPro"/>
</dbReference>
<evidence type="ECO:0000256" key="3">
    <source>
        <dbReference type="ARBA" id="ARBA00022692"/>
    </source>
</evidence>
<evidence type="ECO:0000256" key="2">
    <source>
        <dbReference type="ARBA" id="ARBA00022448"/>
    </source>
</evidence>
<feature type="transmembrane region" description="Helical" evidence="6">
    <location>
        <begin position="54"/>
        <end position="75"/>
    </location>
</feature>
<dbReference type="InterPro" id="IPR020846">
    <property type="entry name" value="MFS_dom"/>
</dbReference>
<dbReference type="InterPro" id="IPR036259">
    <property type="entry name" value="MFS_trans_sf"/>
</dbReference>
<evidence type="ECO:0000256" key="5">
    <source>
        <dbReference type="ARBA" id="ARBA00023136"/>
    </source>
</evidence>
<dbReference type="PANTHER" id="PTHR23519">
    <property type="entry name" value="AUTOPHAGY-RELATED PROTEIN 22"/>
    <property type="match status" value="1"/>
</dbReference>
<feature type="transmembrane region" description="Helical" evidence="6">
    <location>
        <begin position="242"/>
        <end position="265"/>
    </location>
</feature>
<feature type="transmembrane region" description="Helical" evidence="6">
    <location>
        <begin position="150"/>
        <end position="171"/>
    </location>
</feature>
<dbReference type="InterPro" id="IPR050495">
    <property type="entry name" value="ATG22/LtaA_families"/>
</dbReference>
<dbReference type="PANTHER" id="PTHR23519:SF1">
    <property type="entry name" value="AUTOPHAGY-RELATED PROTEIN 22"/>
    <property type="match status" value="1"/>
</dbReference>
<sequence length="443" mass="47790">MIRTSRAGRQEIFGWAMFDFANQAYTLLIITVIFGDLYTRVVVGDAPDYRIGNLMWSLALCLSYLLVVLSAPLLGTVMDHARAKKRLLFASYVATVATTALLYFVAPGWMWLGFFLIVFSNTAYAIGESFIASFLPFLGGPGEQGKVSGFGWALGYAGGLLAAIFALVFLGEVSTENFERVRWVGPFAAAFFLVAAIPTFLWLREPDIGVRRPLSGGVVAAGYARLRETIRTAAQYPDLRRVFISILFAMAGVYVIIAFAFIYGAQVVGWSEGTRTAMFVVVQLTALAGALGFGWLQDRFGGRRTYAMTLVLWVIAILAIYFVAELTVLLNTALETDFETEQVFLVAGLLSGLSLGSSQSVGRALVGAFSPPERAAELFGFWGLFSKLAAIFGIFGVGLLQLAFGLQGAVLFCIVLFVAALVPLAGVDEARGISVAHGEPAVD</sequence>
<keyword evidence="4 6" id="KW-1133">Transmembrane helix</keyword>
<dbReference type="Pfam" id="PF11700">
    <property type="entry name" value="ATG22"/>
    <property type="match status" value="1"/>
</dbReference>
<name>A0A2I6SAC2_9RHOO</name>
<feature type="transmembrane region" description="Helical" evidence="6">
    <location>
        <begin position="112"/>
        <end position="138"/>
    </location>
</feature>
<feature type="transmembrane region" description="Helical" evidence="6">
    <location>
        <begin position="305"/>
        <end position="324"/>
    </location>
</feature>
<feature type="transmembrane region" description="Helical" evidence="6">
    <location>
        <begin position="277"/>
        <end position="296"/>
    </location>
</feature>
<feature type="transmembrane region" description="Helical" evidence="6">
    <location>
        <begin position="12"/>
        <end position="34"/>
    </location>
</feature>
<dbReference type="EMBL" id="CP025682">
    <property type="protein sequence ID" value="AUN96197.1"/>
    <property type="molecule type" value="Genomic_DNA"/>
</dbReference>
<dbReference type="AlphaFoldDB" id="A0A2I6SAC2"/>
<evidence type="ECO:0000256" key="6">
    <source>
        <dbReference type="SAM" id="Phobius"/>
    </source>
</evidence>
<organism evidence="8 9">
    <name type="scientific">Pseudazoarcus pumilus</name>
    <dbReference type="NCBI Taxonomy" id="2067960"/>
    <lineage>
        <taxon>Bacteria</taxon>
        <taxon>Pseudomonadati</taxon>
        <taxon>Pseudomonadota</taxon>
        <taxon>Betaproteobacteria</taxon>
        <taxon>Rhodocyclales</taxon>
        <taxon>Zoogloeaceae</taxon>
        <taxon>Pseudazoarcus</taxon>
    </lineage>
</organism>
<dbReference type="PROSITE" id="PS50850">
    <property type="entry name" value="MFS"/>
    <property type="match status" value="1"/>
</dbReference>
<feature type="transmembrane region" description="Helical" evidence="6">
    <location>
        <begin position="344"/>
        <end position="366"/>
    </location>
</feature>
<keyword evidence="9" id="KW-1185">Reference proteome</keyword>
<evidence type="ECO:0000259" key="7">
    <source>
        <dbReference type="PROSITE" id="PS50850"/>
    </source>
</evidence>
<dbReference type="InterPro" id="IPR024671">
    <property type="entry name" value="Atg22-like"/>
</dbReference>
<feature type="transmembrane region" description="Helical" evidence="6">
    <location>
        <begin position="406"/>
        <end position="427"/>
    </location>
</feature>
<reference evidence="8 9" key="1">
    <citation type="submission" date="2018-01" db="EMBL/GenBank/DDBJ databases">
        <authorList>
            <person name="Fu G.-Y."/>
        </authorList>
    </citation>
    <scope>NUCLEOTIDE SEQUENCE [LARGE SCALE GENOMIC DNA]</scope>
    <source>
        <strain evidence="8 9">SY39</strain>
    </source>
</reference>
<dbReference type="RefSeq" id="WP_102248239.1">
    <property type="nucleotide sequence ID" value="NZ_CP025682.1"/>
</dbReference>
<dbReference type="SUPFAM" id="SSF103473">
    <property type="entry name" value="MFS general substrate transporter"/>
    <property type="match status" value="1"/>
</dbReference>